<accession>A0ACC0PUZ0</accession>
<proteinExistence type="predicted"/>
<gene>
    <name evidence="1" type="ORF">RHMOL_Rhmol02G0277100</name>
</gene>
<organism evidence="1 2">
    <name type="scientific">Rhododendron molle</name>
    <name type="common">Chinese azalea</name>
    <name type="synonym">Azalea mollis</name>
    <dbReference type="NCBI Taxonomy" id="49168"/>
    <lineage>
        <taxon>Eukaryota</taxon>
        <taxon>Viridiplantae</taxon>
        <taxon>Streptophyta</taxon>
        <taxon>Embryophyta</taxon>
        <taxon>Tracheophyta</taxon>
        <taxon>Spermatophyta</taxon>
        <taxon>Magnoliopsida</taxon>
        <taxon>eudicotyledons</taxon>
        <taxon>Gunneridae</taxon>
        <taxon>Pentapetalae</taxon>
        <taxon>asterids</taxon>
        <taxon>Ericales</taxon>
        <taxon>Ericaceae</taxon>
        <taxon>Ericoideae</taxon>
        <taxon>Rhodoreae</taxon>
        <taxon>Rhododendron</taxon>
    </lineage>
</organism>
<evidence type="ECO:0000313" key="1">
    <source>
        <dbReference type="EMBL" id="KAI8569411.1"/>
    </source>
</evidence>
<keyword evidence="2" id="KW-1185">Reference proteome</keyword>
<sequence>MGEFIAKEVSTAPHNGYSDSLFPAQLTGINMIMFYAPVLFKIIGFGSDASLMSADLRIVDVGAIIVSIYGVDTWGRRFLFLHGGTQINVPLQGKEANIKLRNIGEVNDVDEEFNDLMAASEAAKMVEHPWGNLLQRKYRPHLTMAILIP</sequence>
<protein>
    <submittedName>
        <fullName evidence="1">Uncharacterized protein</fullName>
    </submittedName>
</protein>
<dbReference type="EMBL" id="CM046389">
    <property type="protein sequence ID" value="KAI8569411.1"/>
    <property type="molecule type" value="Genomic_DNA"/>
</dbReference>
<evidence type="ECO:0000313" key="2">
    <source>
        <dbReference type="Proteomes" id="UP001062846"/>
    </source>
</evidence>
<reference evidence="1" key="1">
    <citation type="submission" date="2022-02" db="EMBL/GenBank/DDBJ databases">
        <title>Plant Genome Project.</title>
        <authorList>
            <person name="Zhang R.-G."/>
        </authorList>
    </citation>
    <scope>NUCLEOTIDE SEQUENCE</scope>
    <source>
        <strain evidence="1">AT1</strain>
    </source>
</reference>
<comment type="caution">
    <text evidence="1">The sequence shown here is derived from an EMBL/GenBank/DDBJ whole genome shotgun (WGS) entry which is preliminary data.</text>
</comment>
<dbReference type="Proteomes" id="UP001062846">
    <property type="component" value="Chromosome 2"/>
</dbReference>
<name>A0ACC0PUZ0_RHOML</name>